<dbReference type="AlphaFoldDB" id="A0A023X5V0"/>
<dbReference type="PATRIC" id="fig|42256.3.peg.2479"/>
<evidence type="ECO:0000256" key="1">
    <source>
        <dbReference type="ARBA" id="ARBA00004651"/>
    </source>
</evidence>
<feature type="transmembrane region" description="Helical" evidence="7">
    <location>
        <begin position="116"/>
        <end position="138"/>
    </location>
</feature>
<evidence type="ECO:0000256" key="5">
    <source>
        <dbReference type="ARBA" id="ARBA00022989"/>
    </source>
</evidence>
<gene>
    <name evidence="10" type="ORF">RradSPS_2435</name>
    <name evidence="11" type="ORF">SIL72_13925</name>
</gene>
<evidence type="ECO:0000256" key="2">
    <source>
        <dbReference type="ARBA" id="ARBA00022448"/>
    </source>
</evidence>
<dbReference type="GO" id="GO:0005886">
    <property type="term" value="C:plasma membrane"/>
    <property type="evidence" value="ECO:0007669"/>
    <property type="project" value="UniProtKB-SubCell"/>
</dbReference>
<feature type="transmembrane region" description="Helical" evidence="7">
    <location>
        <begin position="241"/>
        <end position="265"/>
    </location>
</feature>
<feature type="transmembrane region" description="Helical" evidence="7">
    <location>
        <begin position="144"/>
        <end position="163"/>
    </location>
</feature>
<feature type="transmembrane region" description="Helical" evidence="7">
    <location>
        <begin position="209"/>
        <end position="229"/>
    </location>
</feature>
<dbReference type="RefSeq" id="WP_084263971.1">
    <property type="nucleotide sequence ID" value="NZ_CP007514.1"/>
</dbReference>
<feature type="transmembrane region" description="Helical" evidence="7">
    <location>
        <begin position="85"/>
        <end position="104"/>
    </location>
</feature>
<dbReference type="GO" id="GO:0055085">
    <property type="term" value="P:transmembrane transport"/>
    <property type="evidence" value="ECO:0007669"/>
    <property type="project" value="InterPro"/>
</dbReference>
<feature type="region of interest" description="Disordered" evidence="8">
    <location>
        <begin position="1"/>
        <end position="22"/>
    </location>
</feature>
<dbReference type="CDD" id="cd06261">
    <property type="entry name" value="TM_PBP2"/>
    <property type="match status" value="1"/>
</dbReference>
<keyword evidence="2 7" id="KW-0813">Transport</keyword>
<protein>
    <submittedName>
        <fullName evidence="11">ABC transporter permease</fullName>
    </submittedName>
    <submittedName>
        <fullName evidence="10">ABC-type nitrate/sulfonate/bicarbonate transport system permease component</fullName>
    </submittedName>
</protein>
<dbReference type="InterPro" id="IPR000515">
    <property type="entry name" value="MetI-like"/>
</dbReference>
<dbReference type="KEGG" id="rrd:RradSPS_2435"/>
<evidence type="ECO:0000256" key="3">
    <source>
        <dbReference type="ARBA" id="ARBA00022475"/>
    </source>
</evidence>
<evidence type="ECO:0000313" key="10">
    <source>
        <dbReference type="EMBL" id="AHY47718.1"/>
    </source>
</evidence>
<evidence type="ECO:0000313" key="12">
    <source>
        <dbReference type="Proteomes" id="UP000025229"/>
    </source>
</evidence>
<dbReference type="Pfam" id="PF00528">
    <property type="entry name" value="BPD_transp_1"/>
    <property type="match status" value="1"/>
</dbReference>
<keyword evidence="6 7" id="KW-0472">Membrane</keyword>
<dbReference type="PANTHER" id="PTHR30151:SF20">
    <property type="entry name" value="ABC TRANSPORTER PERMEASE PROTEIN HI_0355-RELATED"/>
    <property type="match status" value="1"/>
</dbReference>
<dbReference type="STRING" id="42256.RradSPS_2435"/>
<feature type="domain" description="ABC transmembrane type-1" evidence="9">
    <location>
        <begin position="78"/>
        <end position="265"/>
    </location>
</feature>
<evidence type="ECO:0000256" key="4">
    <source>
        <dbReference type="ARBA" id="ARBA00022692"/>
    </source>
</evidence>
<proteinExistence type="inferred from homology"/>
<dbReference type="Proteomes" id="UP000025229">
    <property type="component" value="Chromosome"/>
</dbReference>
<name>A0A023X5V0_RUBRA</name>
<dbReference type="eggNOG" id="COG0600">
    <property type="taxonomic scope" value="Bacteria"/>
</dbReference>
<dbReference type="PROSITE" id="PS50928">
    <property type="entry name" value="ABC_TM1"/>
    <property type="match status" value="1"/>
</dbReference>
<dbReference type="EMBL" id="JAWXXX010000001">
    <property type="protein sequence ID" value="MDX5895121.1"/>
    <property type="molecule type" value="Genomic_DNA"/>
</dbReference>
<organism evidence="10 12">
    <name type="scientific">Rubrobacter radiotolerans</name>
    <name type="common">Arthrobacter radiotolerans</name>
    <dbReference type="NCBI Taxonomy" id="42256"/>
    <lineage>
        <taxon>Bacteria</taxon>
        <taxon>Bacillati</taxon>
        <taxon>Actinomycetota</taxon>
        <taxon>Rubrobacteria</taxon>
        <taxon>Rubrobacterales</taxon>
        <taxon>Rubrobacteraceae</taxon>
        <taxon>Rubrobacter</taxon>
    </lineage>
</organism>
<evidence type="ECO:0000313" key="11">
    <source>
        <dbReference type="EMBL" id="MDX5895121.1"/>
    </source>
</evidence>
<feature type="transmembrane region" description="Helical" evidence="7">
    <location>
        <begin position="29"/>
        <end position="51"/>
    </location>
</feature>
<reference evidence="10 12" key="1">
    <citation type="submission" date="2014-03" db="EMBL/GenBank/DDBJ databases">
        <title>Complete genome sequence of the Radio-Resistant Rubrobacter radiotolerans RSPS-4.</title>
        <authorList>
            <person name="Egas C.C."/>
            <person name="Barroso C.C."/>
            <person name="Froufe H.J.C."/>
            <person name="Pacheco J.J."/>
            <person name="Albuquerque L.L."/>
            <person name="da Costa M.M.S."/>
        </authorList>
    </citation>
    <scope>NUCLEOTIDE SEQUENCE [LARGE SCALE GENOMIC DNA]</scope>
    <source>
        <strain evidence="10 12">RSPS-4</strain>
    </source>
</reference>
<accession>A0A023X5V0</accession>
<sequence length="274" mass="29577">MIQPLASRPEPPAQPPVRRPRRNSLPGRIFPALAPAALALAVWELAVRLFAVPEYLLPGPLSVAQALWESRALLAHHAVPTASEALLGFAGAFVCGTAFGFLVSRSGLAERALYPWLVASQALPIIAIAPVLVTWFGYGALPKVLVVILFCFFPITVGTVDGLRSVDGDLLRLMRSFGASRTRTFLSVEVPAALPFLFGGIRLSVTYCVIGAVTGEWVGSSEGLGFLMIQDKNQFEIPRLFAEIAILSAMGVALFLSVALVQRLFAPWTLERRQ</sequence>
<reference evidence="11" key="2">
    <citation type="submission" date="2023-11" db="EMBL/GenBank/DDBJ databases">
        <title>MicrobeMod: A computational toolkit for identifying prokaryotic methylation and restriction-modification with nanopore sequencing.</title>
        <authorList>
            <person name="Crits-Christoph A."/>
            <person name="Kang S.C."/>
            <person name="Lee H."/>
            <person name="Ostrov N."/>
        </authorList>
    </citation>
    <scope>NUCLEOTIDE SEQUENCE</scope>
    <source>
        <strain evidence="11">ATCC 51242</strain>
    </source>
</reference>
<evidence type="ECO:0000256" key="7">
    <source>
        <dbReference type="RuleBase" id="RU363032"/>
    </source>
</evidence>
<evidence type="ECO:0000259" key="9">
    <source>
        <dbReference type="PROSITE" id="PS50928"/>
    </source>
</evidence>
<evidence type="ECO:0000256" key="6">
    <source>
        <dbReference type="ARBA" id="ARBA00023136"/>
    </source>
</evidence>
<dbReference type="SUPFAM" id="SSF161098">
    <property type="entry name" value="MetI-like"/>
    <property type="match status" value="1"/>
</dbReference>
<dbReference type="PANTHER" id="PTHR30151">
    <property type="entry name" value="ALKANE SULFONATE ABC TRANSPORTER-RELATED, MEMBRANE SUBUNIT"/>
    <property type="match status" value="1"/>
</dbReference>
<keyword evidence="4 7" id="KW-0812">Transmembrane</keyword>
<dbReference type="InterPro" id="IPR035906">
    <property type="entry name" value="MetI-like_sf"/>
</dbReference>
<dbReference type="Proteomes" id="UP001281130">
    <property type="component" value="Unassembled WGS sequence"/>
</dbReference>
<keyword evidence="12" id="KW-1185">Reference proteome</keyword>
<comment type="similarity">
    <text evidence="7">Belongs to the binding-protein-dependent transport system permease family.</text>
</comment>
<dbReference type="HOGENOM" id="CLU_046113_2_1_11"/>
<dbReference type="OrthoDB" id="7274389at2"/>
<comment type="subcellular location">
    <subcellularLocation>
        <location evidence="1 7">Cell membrane</location>
        <topology evidence="1 7">Multi-pass membrane protein</topology>
    </subcellularLocation>
</comment>
<evidence type="ECO:0000256" key="8">
    <source>
        <dbReference type="SAM" id="MobiDB-lite"/>
    </source>
</evidence>
<keyword evidence="5 7" id="KW-1133">Transmembrane helix</keyword>
<keyword evidence="3" id="KW-1003">Cell membrane</keyword>
<dbReference type="EMBL" id="CP007514">
    <property type="protein sequence ID" value="AHY47718.1"/>
    <property type="molecule type" value="Genomic_DNA"/>
</dbReference>
<dbReference type="Gene3D" id="1.10.3720.10">
    <property type="entry name" value="MetI-like"/>
    <property type="match status" value="1"/>
</dbReference>